<comment type="similarity">
    <text evidence="1 3">Belongs to the N-Me-Phe pilin family.</text>
</comment>
<sequence>MGRSGVSLGGFTLIELMVVVAAIAILALFAVPSFQDRIVRAQIVEAMPLADIAKRPVAAAWAASAPLPADNAEAGLPPPEKIVSNYVRAVTVENGAIHVAFGNQANGALKGRVLSLRPAVVEDAQVVPVSWLCGHAPVPEKMTARGADRTDIPPNFLPLNCRGR</sequence>
<evidence type="ECO:0000313" key="6">
    <source>
        <dbReference type="Proteomes" id="UP000293671"/>
    </source>
</evidence>
<dbReference type="GO" id="GO:0009289">
    <property type="term" value="C:pilus"/>
    <property type="evidence" value="ECO:0007669"/>
    <property type="project" value="InterPro"/>
</dbReference>
<evidence type="ECO:0000256" key="3">
    <source>
        <dbReference type="RuleBase" id="RU000389"/>
    </source>
</evidence>
<evidence type="ECO:0000256" key="2">
    <source>
        <dbReference type="ARBA" id="ARBA00022481"/>
    </source>
</evidence>
<keyword evidence="4" id="KW-0472">Membrane</keyword>
<keyword evidence="3" id="KW-0281">Fimbrium</keyword>
<evidence type="ECO:0000256" key="4">
    <source>
        <dbReference type="SAM" id="Phobius"/>
    </source>
</evidence>
<dbReference type="NCBIfam" id="TIGR02532">
    <property type="entry name" value="IV_pilin_GFxxxE"/>
    <property type="match status" value="1"/>
</dbReference>
<dbReference type="SUPFAM" id="SSF54523">
    <property type="entry name" value="Pili subunits"/>
    <property type="match status" value="1"/>
</dbReference>
<dbReference type="GO" id="GO:0007155">
    <property type="term" value="P:cell adhesion"/>
    <property type="evidence" value="ECO:0007669"/>
    <property type="project" value="InterPro"/>
</dbReference>
<feature type="transmembrane region" description="Helical" evidence="4">
    <location>
        <begin position="6"/>
        <end position="31"/>
    </location>
</feature>
<keyword evidence="4" id="KW-0812">Transmembrane</keyword>
<dbReference type="Gene3D" id="3.30.700.10">
    <property type="entry name" value="Glycoprotein, Type 4 Pilin"/>
    <property type="match status" value="1"/>
</dbReference>
<dbReference type="PROSITE" id="PS00409">
    <property type="entry name" value="PROKAR_NTER_METHYL"/>
    <property type="match status" value="1"/>
</dbReference>
<evidence type="ECO:0000313" key="5">
    <source>
        <dbReference type="EMBL" id="RZU01235.1"/>
    </source>
</evidence>
<gene>
    <name evidence="5" type="ORF">EV670_1951</name>
</gene>
<dbReference type="InterPro" id="IPR045584">
    <property type="entry name" value="Pilin-like"/>
</dbReference>
<keyword evidence="6" id="KW-1185">Reference proteome</keyword>
<name>A0A4Q7VXF9_9BURK</name>
<comment type="caution">
    <text evidence="5">The sequence shown here is derived from an EMBL/GenBank/DDBJ whole genome shotgun (WGS) entry which is preliminary data.</text>
</comment>
<dbReference type="AlphaFoldDB" id="A0A4Q7VXF9"/>
<accession>A0A4Q7VXF9</accession>
<protein>
    <submittedName>
        <fullName evidence="5">Type IV pilus assembly protein PilA</fullName>
    </submittedName>
</protein>
<proteinExistence type="inferred from homology"/>
<dbReference type="InterPro" id="IPR001082">
    <property type="entry name" value="Pilin"/>
</dbReference>
<organism evidence="5 6">
    <name type="scientific">Rivibacter subsaxonicus</name>
    <dbReference type="NCBI Taxonomy" id="457575"/>
    <lineage>
        <taxon>Bacteria</taxon>
        <taxon>Pseudomonadati</taxon>
        <taxon>Pseudomonadota</taxon>
        <taxon>Betaproteobacteria</taxon>
        <taxon>Burkholderiales</taxon>
        <taxon>Rivibacter</taxon>
    </lineage>
</organism>
<dbReference type="InterPro" id="IPR012902">
    <property type="entry name" value="N_methyl_site"/>
</dbReference>
<dbReference type="Proteomes" id="UP000293671">
    <property type="component" value="Unassembled WGS sequence"/>
</dbReference>
<keyword evidence="4" id="KW-1133">Transmembrane helix</keyword>
<dbReference type="Pfam" id="PF07963">
    <property type="entry name" value="N_methyl"/>
    <property type="match status" value="1"/>
</dbReference>
<keyword evidence="2" id="KW-0488">Methylation</keyword>
<evidence type="ECO:0000256" key="1">
    <source>
        <dbReference type="ARBA" id="ARBA00005233"/>
    </source>
</evidence>
<reference evidence="5 6" key="1">
    <citation type="submission" date="2019-02" db="EMBL/GenBank/DDBJ databases">
        <title>Genomic Encyclopedia of Type Strains, Phase IV (KMG-IV): sequencing the most valuable type-strain genomes for metagenomic binning, comparative biology and taxonomic classification.</title>
        <authorList>
            <person name="Goeker M."/>
        </authorList>
    </citation>
    <scope>NUCLEOTIDE SEQUENCE [LARGE SCALE GENOMIC DNA]</scope>
    <source>
        <strain evidence="5 6">DSM 19570</strain>
    </source>
</reference>
<dbReference type="EMBL" id="SHKP01000005">
    <property type="protein sequence ID" value="RZU01235.1"/>
    <property type="molecule type" value="Genomic_DNA"/>
</dbReference>
<dbReference type="Pfam" id="PF00114">
    <property type="entry name" value="Pilin"/>
    <property type="match status" value="1"/>
</dbReference>